<accession>A0AAD2GZI9</accession>
<gene>
    <name evidence="1" type="ORF">MYCIT1_LOCUS8716</name>
</gene>
<name>A0AAD2GZI9_9AGAR</name>
<evidence type="ECO:0000313" key="2">
    <source>
        <dbReference type="Proteomes" id="UP001295794"/>
    </source>
</evidence>
<evidence type="ECO:0000313" key="1">
    <source>
        <dbReference type="EMBL" id="CAK5266773.1"/>
    </source>
</evidence>
<proteinExistence type="predicted"/>
<protein>
    <submittedName>
        <fullName evidence="1">Uncharacterized protein</fullName>
    </submittedName>
</protein>
<feature type="non-terminal residue" evidence="1">
    <location>
        <position position="113"/>
    </location>
</feature>
<reference evidence="1" key="1">
    <citation type="submission" date="2023-11" db="EMBL/GenBank/DDBJ databases">
        <authorList>
            <person name="De Vega J J."/>
            <person name="De Vega J J."/>
        </authorList>
    </citation>
    <scope>NUCLEOTIDE SEQUENCE</scope>
</reference>
<sequence length="113" mass="12160">LRNNGGIHGKLFSHSRCLSSLLLRPSLELASSPGMPKMVSDVTALCLKLTHSANSSVTAAVQHHHHHEQAAHPTLQNDISTAAVLLRSRVTPLRLRDASDTARPLSVHTQIPA</sequence>
<dbReference type="AlphaFoldDB" id="A0AAD2GZI9"/>
<organism evidence="1 2">
    <name type="scientific">Mycena citricolor</name>
    <dbReference type="NCBI Taxonomy" id="2018698"/>
    <lineage>
        <taxon>Eukaryota</taxon>
        <taxon>Fungi</taxon>
        <taxon>Dikarya</taxon>
        <taxon>Basidiomycota</taxon>
        <taxon>Agaricomycotina</taxon>
        <taxon>Agaricomycetes</taxon>
        <taxon>Agaricomycetidae</taxon>
        <taxon>Agaricales</taxon>
        <taxon>Marasmiineae</taxon>
        <taxon>Mycenaceae</taxon>
        <taxon>Mycena</taxon>
    </lineage>
</organism>
<dbReference type="EMBL" id="CAVNYO010000110">
    <property type="protein sequence ID" value="CAK5266773.1"/>
    <property type="molecule type" value="Genomic_DNA"/>
</dbReference>
<dbReference type="Proteomes" id="UP001295794">
    <property type="component" value="Unassembled WGS sequence"/>
</dbReference>
<comment type="caution">
    <text evidence="1">The sequence shown here is derived from an EMBL/GenBank/DDBJ whole genome shotgun (WGS) entry which is preliminary data.</text>
</comment>
<keyword evidence="2" id="KW-1185">Reference proteome</keyword>